<feature type="region of interest" description="Disordered" evidence="1">
    <location>
        <begin position="170"/>
        <end position="191"/>
    </location>
</feature>
<dbReference type="EMBL" id="JACGWT010000002">
    <property type="protein sequence ID" value="MBA8794092.1"/>
    <property type="molecule type" value="Genomic_DNA"/>
</dbReference>
<accession>A0A7W3IRV0</accession>
<dbReference type="Proteomes" id="UP000523079">
    <property type="component" value="Unassembled WGS sequence"/>
</dbReference>
<feature type="transmembrane region" description="Helical" evidence="2">
    <location>
        <begin position="128"/>
        <end position="151"/>
    </location>
</feature>
<protein>
    <recommendedName>
        <fullName evidence="5">DUF4383 domain-containing protein</fullName>
    </recommendedName>
</protein>
<gene>
    <name evidence="3" type="ORF">FHX74_001697</name>
</gene>
<evidence type="ECO:0000313" key="4">
    <source>
        <dbReference type="Proteomes" id="UP000523079"/>
    </source>
</evidence>
<feature type="transmembrane region" description="Helical" evidence="2">
    <location>
        <begin position="28"/>
        <end position="48"/>
    </location>
</feature>
<proteinExistence type="predicted"/>
<keyword evidence="4" id="KW-1185">Reference proteome</keyword>
<sequence>MDRVAETAGSTEQDTGARRRPAPVQQGAGALAFLLAGAGVLGFVPGVTTHVDQLALLGPRSGALLFDLVRVSVLVNVVHLVVGLVGLVAARRGPRPSVRWFVGVAVVFFILFVIGVETGPHSTTNPLPVNAAATFTAILVVIVAVLGIVFLNRTGPDVVREVFVSDRPVPGADHPGPRALTAGAPSPSRHG</sequence>
<evidence type="ECO:0008006" key="5">
    <source>
        <dbReference type="Google" id="ProtNLM"/>
    </source>
</evidence>
<feature type="transmembrane region" description="Helical" evidence="2">
    <location>
        <begin position="68"/>
        <end position="90"/>
    </location>
</feature>
<reference evidence="3 4" key="1">
    <citation type="submission" date="2020-07" db="EMBL/GenBank/DDBJ databases">
        <title>Sequencing the genomes of 1000 actinobacteria strains.</title>
        <authorList>
            <person name="Klenk H.-P."/>
        </authorList>
    </citation>
    <scope>NUCLEOTIDE SEQUENCE [LARGE SCALE GENOMIC DNA]</scope>
    <source>
        <strain evidence="3 4">DSM 100723</strain>
    </source>
</reference>
<comment type="caution">
    <text evidence="3">The sequence shown here is derived from an EMBL/GenBank/DDBJ whole genome shotgun (WGS) entry which is preliminary data.</text>
</comment>
<evidence type="ECO:0000256" key="2">
    <source>
        <dbReference type="SAM" id="Phobius"/>
    </source>
</evidence>
<evidence type="ECO:0000313" key="3">
    <source>
        <dbReference type="EMBL" id="MBA8794092.1"/>
    </source>
</evidence>
<keyword evidence="2" id="KW-0472">Membrane</keyword>
<keyword evidence="2" id="KW-0812">Transmembrane</keyword>
<evidence type="ECO:0000256" key="1">
    <source>
        <dbReference type="SAM" id="MobiDB-lite"/>
    </source>
</evidence>
<feature type="region of interest" description="Disordered" evidence="1">
    <location>
        <begin position="1"/>
        <end position="22"/>
    </location>
</feature>
<keyword evidence="2" id="KW-1133">Transmembrane helix</keyword>
<organism evidence="3 4">
    <name type="scientific">Microlunatus kandeliicorticis</name>
    <dbReference type="NCBI Taxonomy" id="1759536"/>
    <lineage>
        <taxon>Bacteria</taxon>
        <taxon>Bacillati</taxon>
        <taxon>Actinomycetota</taxon>
        <taxon>Actinomycetes</taxon>
        <taxon>Propionibacteriales</taxon>
        <taxon>Propionibacteriaceae</taxon>
        <taxon>Microlunatus</taxon>
    </lineage>
</organism>
<dbReference type="AlphaFoldDB" id="A0A7W3IRV0"/>
<name>A0A7W3IRV0_9ACTN</name>
<dbReference type="Pfam" id="PF14325">
    <property type="entry name" value="DUF4383"/>
    <property type="match status" value="1"/>
</dbReference>
<feature type="transmembrane region" description="Helical" evidence="2">
    <location>
        <begin position="97"/>
        <end position="116"/>
    </location>
</feature>